<protein>
    <recommendedName>
        <fullName evidence="3">RAMA domain-containing protein</fullName>
    </recommendedName>
</protein>
<evidence type="ECO:0000313" key="1">
    <source>
        <dbReference type="EMBL" id="KZM71670.1"/>
    </source>
</evidence>
<dbReference type="AlphaFoldDB" id="A0A164KS23"/>
<accession>A0A164KS23</accession>
<dbReference type="Proteomes" id="UP000076512">
    <property type="component" value="Unassembled WGS sequence"/>
</dbReference>
<dbReference type="RefSeq" id="WP_067577389.1">
    <property type="nucleotide sequence ID" value="NZ_JABMCZ010000003.1"/>
</dbReference>
<evidence type="ECO:0000313" key="2">
    <source>
        <dbReference type="Proteomes" id="UP000076512"/>
    </source>
</evidence>
<sequence>MKNLRVNDPDYHATITLAEAWGIDPAEVYARALRGLLTTVKPQAPLRERIRIHGTYKGTRTEGEYYPDDQSVKITSGELAGKVFTSPSQSASAVVAATSPDVTASRNGWTQFWKVTETGEHLDSLRK</sequence>
<name>A0A164KS23_9NOCA</name>
<organism evidence="1 2">
    <name type="scientific">Nocardia terpenica</name>
    <dbReference type="NCBI Taxonomy" id="455432"/>
    <lineage>
        <taxon>Bacteria</taxon>
        <taxon>Bacillati</taxon>
        <taxon>Actinomycetota</taxon>
        <taxon>Actinomycetes</taxon>
        <taxon>Mycobacteriales</taxon>
        <taxon>Nocardiaceae</taxon>
        <taxon>Nocardia</taxon>
    </lineage>
</organism>
<comment type="caution">
    <text evidence="1">The sequence shown here is derived from an EMBL/GenBank/DDBJ whole genome shotgun (WGS) entry which is preliminary data.</text>
</comment>
<dbReference type="EMBL" id="LWGR01000012">
    <property type="protein sequence ID" value="KZM71670.1"/>
    <property type="molecule type" value="Genomic_DNA"/>
</dbReference>
<evidence type="ECO:0008006" key="3">
    <source>
        <dbReference type="Google" id="ProtNLM"/>
    </source>
</evidence>
<proteinExistence type="predicted"/>
<keyword evidence="2" id="KW-1185">Reference proteome</keyword>
<reference evidence="1 2" key="1">
    <citation type="submission" date="2016-04" db="EMBL/GenBank/DDBJ databases">
        <authorList>
            <person name="Evans L.H."/>
            <person name="Alamgir A."/>
            <person name="Owens N."/>
            <person name="Weber N.D."/>
            <person name="Virtaneva K."/>
            <person name="Barbian K."/>
            <person name="Babar A."/>
            <person name="Rosenke K."/>
        </authorList>
    </citation>
    <scope>NUCLEOTIDE SEQUENCE [LARGE SCALE GENOMIC DNA]</scope>
    <source>
        <strain evidence="1 2">IFM 0406</strain>
    </source>
</reference>
<gene>
    <name evidence="1" type="ORF">AWN90_02830</name>
</gene>